<organism evidence="6 7">
    <name type="scientific">Ceratodon purpureus</name>
    <name type="common">Fire moss</name>
    <name type="synonym">Dicranum purpureum</name>
    <dbReference type="NCBI Taxonomy" id="3225"/>
    <lineage>
        <taxon>Eukaryota</taxon>
        <taxon>Viridiplantae</taxon>
        <taxon>Streptophyta</taxon>
        <taxon>Embryophyta</taxon>
        <taxon>Bryophyta</taxon>
        <taxon>Bryophytina</taxon>
        <taxon>Bryopsida</taxon>
        <taxon>Dicranidae</taxon>
        <taxon>Pseudoditrichales</taxon>
        <taxon>Ditrichaceae</taxon>
        <taxon>Ceratodon</taxon>
    </lineage>
</organism>
<feature type="compositionally biased region" description="Low complexity" evidence="3">
    <location>
        <begin position="1"/>
        <end position="16"/>
    </location>
</feature>
<keyword evidence="2" id="KW-1015">Disulfide bond</keyword>
<evidence type="ECO:0000259" key="5">
    <source>
        <dbReference type="SMART" id="SM00848"/>
    </source>
</evidence>
<dbReference type="InterPro" id="IPR038765">
    <property type="entry name" value="Papain-like_cys_pep_sf"/>
</dbReference>
<dbReference type="GO" id="GO:0006508">
    <property type="term" value="P:proteolysis"/>
    <property type="evidence" value="ECO:0007669"/>
    <property type="project" value="InterPro"/>
</dbReference>
<protein>
    <submittedName>
        <fullName evidence="6">Uncharacterized protein</fullName>
    </submittedName>
</protein>
<comment type="similarity">
    <text evidence="1">Belongs to the peptidase C1 family.</text>
</comment>
<dbReference type="InterPro" id="IPR013201">
    <property type="entry name" value="Prot_inhib_I29"/>
</dbReference>
<dbReference type="InterPro" id="IPR000169">
    <property type="entry name" value="Pept_cys_AS"/>
</dbReference>
<dbReference type="FunFam" id="3.90.70.10:FF:000332">
    <property type="entry name" value="Cathepsin L1"/>
    <property type="match status" value="1"/>
</dbReference>
<dbReference type="GO" id="GO:0008234">
    <property type="term" value="F:cysteine-type peptidase activity"/>
    <property type="evidence" value="ECO:0007669"/>
    <property type="project" value="InterPro"/>
</dbReference>
<keyword evidence="7" id="KW-1185">Reference proteome</keyword>
<dbReference type="Pfam" id="PF08246">
    <property type="entry name" value="Inhibitor_I29"/>
    <property type="match status" value="1"/>
</dbReference>
<evidence type="ECO:0000259" key="4">
    <source>
        <dbReference type="SMART" id="SM00645"/>
    </source>
</evidence>
<dbReference type="Pfam" id="PF00112">
    <property type="entry name" value="Peptidase_C1"/>
    <property type="match status" value="1"/>
</dbReference>
<sequence length="395" mass="42917">MNEYPESSSEGGASEEQACDARAHATGSVPEQRSGAWEELNSTQSAIFWHSDGRVCLSSGGFAAMASVRALVMVAMCVTAMSVCQGRVVPASDGEIVMVTDPERVVSGDFSDVLGNSLDVALFAGYAAKYKKEYKTVAELKHRFATFLESVKLVERHNRGKHSYTLAVNEFADMTNEEFSNARLMKGEQNCSATGNHVMTSGDLPKSKDWREDGIVSQVKNQAHCGSCWTFSTTGALEAAHAQATGKMVLLSEQQLVDCAGAFNNFGCGGGLPSQAFEYIRYNGGIDTEESYPYYAKDDQCEFHPNTVGAKVWDVVNITEGAEMQLKHAVATQRPVSVAFEVVNDFRLYNGGVYTSSDCHTGPQVQCSLSHACRKQGNLYNQQCFASIIISLFII</sequence>
<accession>A0A8T0H2N2</accession>
<feature type="domain" description="Peptidase C1A papain C-terminal" evidence="4">
    <location>
        <begin position="204"/>
        <end position="394"/>
    </location>
</feature>
<comment type="caution">
    <text evidence="6">The sequence shown here is derived from an EMBL/GenBank/DDBJ whole genome shotgun (WGS) entry which is preliminary data.</text>
</comment>
<dbReference type="Gene3D" id="3.90.70.10">
    <property type="entry name" value="Cysteine proteinases"/>
    <property type="match status" value="1"/>
</dbReference>
<dbReference type="EMBL" id="CM026428">
    <property type="protein sequence ID" value="KAG0566351.1"/>
    <property type="molecule type" value="Genomic_DNA"/>
</dbReference>
<proteinExistence type="inferred from homology"/>
<dbReference type="AlphaFoldDB" id="A0A8T0H2N2"/>
<evidence type="ECO:0000313" key="7">
    <source>
        <dbReference type="Proteomes" id="UP000822688"/>
    </source>
</evidence>
<dbReference type="Proteomes" id="UP000822688">
    <property type="component" value="Chromosome 7"/>
</dbReference>
<dbReference type="SMART" id="SM00645">
    <property type="entry name" value="Pept_C1"/>
    <property type="match status" value="1"/>
</dbReference>
<feature type="region of interest" description="Disordered" evidence="3">
    <location>
        <begin position="1"/>
        <end position="34"/>
    </location>
</feature>
<gene>
    <name evidence="6" type="ORF">KC19_7G057300</name>
</gene>
<dbReference type="CDD" id="cd02248">
    <property type="entry name" value="Peptidase_C1A"/>
    <property type="match status" value="1"/>
</dbReference>
<dbReference type="SMART" id="SM00848">
    <property type="entry name" value="Inhibitor_I29"/>
    <property type="match status" value="1"/>
</dbReference>
<dbReference type="InterPro" id="IPR013128">
    <property type="entry name" value="Peptidase_C1A"/>
</dbReference>
<name>A0A8T0H2N2_CERPU</name>
<reference evidence="6" key="1">
    <citation type="submission" date="2020-06" db="EMBL/GenBank/DDBJ databases">
        <title>WGS assembly of Ceratodon purpureus strain R40.</title>
        <authorList>
            <person name="Carey S.B."/>
            <person name="Jenkins J."/>
            <person name="Shu S."/>
            <person name="Lovell J.T."/>
            <person name="Sreedasyam A."/>
            <person name="Maumus F."/>
            <person name="Tiley G.P."/>
            <person name="Fernandez-Pozo N."/>
            <person name="Barry K."/>
            <person name="Chen C."/>
            <person name="Wang M."/>
            <person name="Lipzen A."/>
            <person name="Daum C."/>
            <person name="Saski C.A."/>
            <person name="Payton A.C."/>
            <person name="Mcbreen J.C."/>
            <person name="Conrad R.E."/>
            <person name="Kollar L.M."/>
            <person name="Olsson S."/>
            <person name="Huttunen S."/>
            <person name="Landis J.B."/>
            <person name="Wickett N.J."/>
            <person name="Johnson M.G."/>
            <person name="Rensing S.A."/>
            <person name="Grimwood J."/>
            <person name="Schmutz J."/>
            <person name="Mcdaniel S.F."/>
        </authorList>
    </citation>
    <scope>NUCLEOTIDE SEQUENCE</scope>
    <source>
        <strain evidence="6">R40</strain>
    </source>
</reference>
<evidence type="ECO:0000256" key="3">
    <source>
        <dbReference type="SAM" id="MobiDB-lite"/>
    </source>
</evidence>
<evidence type="ECO:0000256" key="1">
    <source>
        <dbReference type="ARBA" id="ARBA00008455"/>
    </source>
</evidence>
<dbReference type="SUPFAM" id="SSF54001">
    <property type="entry name" value="Cysteine proteinases"/>
    <property type="match status" value="1"/>
</dbReference>
<dbReference type="PANTHER" id="PTHR12411">
    <property type="entry name" value="CYSTEINE PROTEASE FAMILY C1-RELATED"/>
    <property type="match status" value="1"/>
</dbReference>
<evidence type="ECO:0000256" key="2">
    <source>
        <dbReference type="ARBA" id="ARBA00023157"/>
    </source>
</evidence>
<feature type="domain" description="Cathepsin propeptide inhibitor" evidence="5">
    <location>
        <begin position="123"/>
        <end position="179"/>
    </location>
</feature>
<dbReference type="InterPro" id="IPR000668">
    <property type="entry name" value="Peptidase_C1A_C"/>
</dbReference>
<evidence type="ECO:0000313" key="6">
    <source>
        <dbReference type="EMBL" id="KAG0566351.1"/>
    </source>
</evidence>
<dbReference type="InterPro" id="IPR039417">
    <property type="entry name" value="Peptidase_C1A_papain-like"/>
</dbReference>
<dbReference type="PROSITE" id="PS00139">
    <property type="entry name" value="THIOL_PROTEASE_CYS"/>
    <property type="match status" value="1"/>
</dbReference>